<protein>
    <submittedName>
        <fullName evidence="1">Uncharacterized protein</fullName>
    </submittedName>
</protein>
<evidence type="ECO:0000313" key="1">
    <source>
        <dbReference type="EMBL" id="DAF58035.1"/>
    </source>
</evidence>
<reference evidence="1" key="1">
    <citation type="journal article" date="2021" name="Proc. Natl. Acad. Sci. U.S.A.">
        <title>A Catalog of Tens of Thousands of Viruses from Human Metagenomes Reveals Hidden Associations with Chronic Diseases.</title>
        <authorList>
            <person name="Tisza M.J."/>
            <person name="Buck C.B."/>
        </authorList>
    </citation>
    <scope>NUCLEOTIDE SEQUENCE</scope>
    <source>
        <strain evidence="1">CtrpM6</strain>
    </source>
</reference>
<name>A0A8S5T4U8_9CAUD</name>
<organism evidence="1">
    <name type="scientific">Siphoviridae sp. ctrpM6</name>
    <dbReference type="NCBI Taxonomy" id="2827956"/>
    <lineage>
        <taxon>Viruses</taxon>
        <taxon>Duplodnaviria</taxon>
        <taxon>Heunggongvirae</taxon>
        <taxon>Uroviricota</taxon>
        <taxon>Caudoviricetes</taxon>
    </lineage>
</organism>
<proteinExistence type="predicted"/>
<dbReference type="EMBL" id="BK032745">
    <property type="protein sequence ID" value="DAF58035.1"/>
    <property type="molecule type" value="Genomic_DNA"/>
</dbReference>
<accession>A0A8S5T4U8</accession>
<sequence length="170" mass="19752">MTEKTFDSIAYFQQLTAENKTCKAYNFVATTCSGPDSVQGVMQLFRKASNFIMVSDTVDSNTHSAGGGFFDRNVYTVWILAAYKRDDMADREEKLNICRYIFRQFLSRMLHDQHREAYDGQMEFLDLHQVYSSELGRYSMNGVTGLYFMVNSDEPIDIQYDENLWQTSQQ</sequence>